<evidence type="ECO:0000256" key="2">
    <source>
        <dbReference type="ARBA" id="ARBA00009256"/>
    </source>
</evidence>
<dbReference type="Proteomes" id="UP001489004">
    <property type="component" value="Unassembled WGS sequence"/>
</dbReference>
<dbReference type="NCBIfam" id="TIGR00018">
    <property type="entry name" value="panC"/>
    <property type="match status" value="1"/>
</dbReference>
<dbReference type="HAMAP" id="MF_00158">
    <property type="entry name" value="PanC"/>
    <property type="match status" value="1"/>
</dbReference>
<reference evidence="12 13" key="1">
    <citation type="journal article" date="2024" name="Nat. Commun.">
        <title>Phylogenomics reveals the evolutionary origins of lichenization in chlorophyte algae.</title>
        <authorList>
            <person name="Puginier C."/>
            <person name="Libourel C."/>
            <person name="Otte J."/>
            <person name="Skaloud P."/>
            <person name="Haon M."/>
            <person name="Grisel S."/>
            <person name="Petersen M."/>
            <person name="Berrin J.G."/>
            <person name="Delaux P.M."/>
            <person name="Dal Grande F."/>
            <person name="Keller J."/>
        </authorList>
    </citation>
    <scope>NUCLEOTIDE SEQUENCE [LARGE SCALE GENOMIC DNA]</scope>
    <source>
        <strain evidence="12 13">SAG 2043</strain>
    </source>
</reference>
<evidence type="ECO:0000256" key="1">
    <source>
        <dbReference type="ARBA" id="ARBA00004990"/>
    </source>
</evidence>
<evidence type="ECO:0000256" key="7">
    <source>
        <dbReference type="ARBA" id="ARBA00022741"/>
    </source>
</evidence>
<evidence type="ECO:0000313" key="13">
    <source>
        <dbReference type="Proteomes" id="UP001489004"/>
    </source>
</evidence>
<comment type="caution">
    <text evidence="12">The sequence shown here is derived from an EMBL/GenBank/DDBJ whole genome shotgun (WGS) entry which is preliminary data.</text>
</comment>
<dbReference type="NCBIfam" id="TIGR00125">
    <property type="entry name" value="cyt_tran_rel"/>
    <property type="match status" value="1"/>
</dbReference>
<dbReference type="AlphaFoldDB" id="A0AAW1PMA5"/>
<comment type="pathway">
    <text evidence="1">Cofactor biosynthesis; (R)-pantothenate biosynthesis; (R)-pantothenate from (R)-pantoate and beta-alanine: step 1/1.</text>
</comment>
<dbReference type="Gene3D" id="3.30.1300.10">
    <property type="entry name" value="Pantoate-beta-alanine ligase, C-terminal domain"/>
    <property type="match status" value="1"/>
</dbReference>
<dbReference type="GO" id="GO:0004592">
    <property type="term" value="F:pantoate-beta-alanine ligase activity"/>
    <property type="evidence" value="ECO:0007669"/>
    <property type="project" value="UniProtKB-EC"/>
</dbReference>
<sequence length="327" mass="36037">MQVLRDAESMRAFTRQHRKSGRSVALVPTMGFLHAGHLSLIREAKQHADIVVVSIYVNPTQFAAHEDFGVYPRSVEDDHEKLAHLHVDAVFEPASLYARVGNAMDNENVIGAAQRQHGAHETFVEVQQLQKGLCGDSRPHFFRGVATVVAKLFNIVEPDVAVFGQKDYQQWRVICRMVRDLDFPIQIIGVPTEREADGLAMSSRNALLTPQSRQQAPAIYQSLQWAVNAVAEGEASSAGAIKAEIRRRLADAGGVVDYVEVVDAENLNTVEDLRKQPTLLAVAVKFGSVRLIDNIVIHPKVNSCSHTHVCQRQPCTAGLKVQTGCLP</sequence>
<keyword evidence="8" id="KW-0067">ATP-binding</keyword>
<dbReference type="GO" id="GO:0015940">
    <property type="term" value="P:pantothenate biosynthetic process"/>
    <property type="evidence" value="ECO:0007669"/>
    <property type="project" value="UniProtKB-KW"/>
</dbReference>
<keyword evidence="7" id="KW-0547">Nucleotide-binding</keyword>
<dbReference type="GO" id="GO:0005524">
    <property type="term" value="F:ATP binding"/>
    <property type="evidence" value="ECO:0007669"/>
    <property type="project" value="UniProtKB-KW"/>
</dbReference>
<comment type="catalytic activity">
    <reaction evidence="11">
        <text>(R)-pantoate + beta-alanine + ATP = (R)-pantothenate + AMP + diphosphate + H(+)</text>
        <dbReference type="Rhea" id="RHEA:10912"/>
        <dbReference type="ChEBI" id="CHEBI:15378"/>
        <dbReference type="ChEBI" id="CHEBI:15980"/>
        <dbReference type="ChEBI" id="CHEBI:29032"/>
        <dbReference type="ChEBI" id="CHEBI:30616"/>
        <dbReference type="ChEBI" id="CHEBI:33019"/>
        <dbReference type="ChEBI" id="CHEBI:57966"/>
        <dbReference type="ChEBI" id="CHEBI:456215"/>
        <dbReference type="EC" id="6.3.2.1"/>
    </reaction>
</comment>
<dbReference type="CDD" id="cd00560">
    <property type="entry name" value="PanC"/>
    <property type="match status" value="1"/>
</dbReference>
<dbReference type="InterPro" id="IPR004821">
    <property type="entry name" value="Cyt_trans-like"/>
</dbReference>
<dbReference type="InterPro" id="IPR014729">
    <property type="entry name" value="Rossmann-like_a/b/a_fold"/>
</dbReference>
<keyword evidence="13" id="KW-1185">Reference proteome</keyword>
<evidence type="ECO:0000256" key="8">
    <source>
        <dbReference type="ARBA" id="ARBA00022840"/>
    </source>
</evidence>
<dbReference type="FunFam" id="3.30.1300.10:FF:000001">
    <property type="entry name" value="Pantothenate synthetase"/>
    <property type="match status" value="1"/>
</dbReference>
<evidence type="ECO:0000313" key="12">
    <source>
        <dbReference type="EMBL" id="KAK9809084.1"/>
    </source>
</evidence>
<dbReference type="InterPro" id="IPR042176">
    <property type="entry name" value="Pantoate_ligase_C"/>
</dbReference>
<dbReference type="PANTHER" id="PTHR21299:SF1">
    <property type="entry name" value="PANTOATE--BETA-ALANINE LIGASE"/>
    <property type="match status" value="1"/>
</dbReference>
<dbReference type="EMBL" id="JALJOR010000011">
    <property type="protein sequence ID" value="KAK9809084.1"/>
    <property type="molecule type" value="Genomic_DNA"/>
</dbReference>
<dbReference type="EC" id="6.3.2.1" evidence="3"/>
<accession>A0AAW1PMA5</accession>
<evidence type="ECO:0000256" key="5">
    <source>
        <dbReference type="ARBA" id="ARBA00022598"/>
    </source>
</evidence>
<dbReference type="Gene3D" id="3.40.50.620">
    <property type="entry name" value="HUPs"/>
    <property type="match status" value="1"/>
</dbReference>
<dbReference type="GO" id="GO:0005829">
    <property type="term" value="C:cytosol"/>
    <property type="evidence" value="ECO:0007669"/>
    <property type="project" value="TreeGrafter"/>
</dbReference>
<evidence type="ECO:0000256" key="3">
    <source>
        <dbReference type="ARBA" id="ARBA00012219"/>
    </source>
</evidence>
<protein>
    <recommendedName>
        <fullName evidence="4">Pantoate--beta-alanine ligase</fullName>
        <ecNumber evidence="3">6.3.2.1</ecNumber>
    </recommendedName>
    <alternativeName>
        <fullName evidence="10">Pantoate-activating enzyme</fullName>
    </alternativeName>
    <alternativeName>
        <fullName evidence="9">Pantothenate synthetase</fullName>
    </alternativeName>
</protein>
<dbReference type="SUPFAM" id="SSF52374">
    <property type="entry name" value="Nucleotidylyl transferase"/>
    <property type="match status" value="1"/>
</dbReference>
<evidence type="ECO:0000256" key="11">
    <source>
        <dbReference type="ARBA" id="ARBA00048258"/>
    </source>
</evidence>
<proteinExistence type="inferred from homology"/>
<organism evidence="12 13">
    <name type="scientific">[Myrmecia] bisecta</name>
    <dbReference type="NCBI Taxonomy" id="41462"/>
    <lineage>
        <taxon>Eukaryota</taxon>
        <taxon>Viridiplantae</taxon>
        <taxon>Chlorophyta</taxon>
        <taxon>core chlorophytes</taxon>
        <taxon>Trebouxiophyceae</taxon>
        <taxon>Trebouxiales</taxon>
        <taxon>Trebouxiaceae</taxon>
        <taxon>Myrmecia</taxon>
    </lineage>
</organism>
<name>A0AAW1PMA5_9CHLO</name>
<dbReference type="Pfam" id="PF02569">
    <property type="entry name" value="Pantoate_ligase"/>
    <property type="match status" value="1"/>
</dbReference>
<comment type="similarity">
    <text evidence="2">Belongs to the pantothenate synthetase family.</text>
</comment>
<dbReference type="InterPro" id="IPR003721">
    <property type="entry name" value="Pantoate_ligase"/>
</dbReference>
<evidence type="ECO:0000256" key="10">
    <source>
        <dbReference type="ARBA" id="ARBA00032806"/>
    </source>
</evidence>
<evidence type="ECO:0000256" key="9">
    <source>
        <dbReference type="ARBA" id="ARBA00029902"/>
    </source>
</evidence>
<gene>
    <name evidence="12" type="ORF">WJX72_009131</name>
</gene>
<evidence type="ECO:0000256" key="4">
    <source>
        <dbReference type="ARBA" id="ARBA00015647"/>
    </source>
</evidence>
<dbReference type="FunFam" id="3.40.50.620:FF:000013">
    <property type="entry name" value="Pantothenate synthetase"/>
    <property type="match status" value="1"/>
</dbReference>
<keyword evidence="5" id="KW-0436">Ligase</keyword>
<keyword evidence="6" id="KW-0566">Pantothenate biosynthesis</keyword>
<dbReference type="PANTHER" id="PTHR21299">
    <property type="entry name" value="CYTIDYLATE KINASE/PANTOATE-BETA-ALANINE LIGASE"/>
    <property type="match status" value="1"/>
</dbReference>
<evidence type="ECO:0000256" key="6">
    <source>
        <dbReference type="ARBA" id="ARBA00022655"/>
    </source>
</evidence>